<gene>
    <name evidence="1" type="ordered locus">Dgeo_2593</name>
</gene>
<dbReference type="EMBL" id="CP000358">
    <property type="protein sequence ID" value="ABF44027.1"/>
    <property type="molecule type" value="Genomic_DNA"/>
</dbReference>
<reference evidence="1" key="1">
    <citation type="submission" date="2006-04" db="EMBL/GenBank/DDBJ databases">
        <title>Complete sequence of plasmid1 pDGEO01 of Deinococcus geothermalis DSM 11300.</title>
        <authorList>
            <consortium name="US DOE Joint Genome Institute"/>
            <person name="Copeland A."/>
            <person name="Lucas S."/>
            <person name="Lapidus A."/>
            <person name="Barry K."/>
            <person name="Detter J.C."/>
            <person name="Glavina del Rio T."/>
            <person name="Hammon N."/>
            <person name="Israni S."/>
            <person name="Dalin E."/>
            <person name="Tice H."/>
            <person name="Pitluck S."/>
            <person name="Brettin T."/>
            <person name="Bruce D."/>
            <person name="Han C."/>
            <person name="Tapia R."/>
            <person name="Saunders E."/>
            <person name="Gilna P."/>
            <person name="Schmutz J."/>
            <person name="Larimer F."/>
            <person name="Land M."/>
            <person name="Hauser L."/>
            <person name="Kyrpides N."/>
            <person name="Kim E."/>
            <person name="Daly M.J."/>
            <person name="Fredrickson J.K."/>
            <person name="Makarova K.S."/>
            <person name="Gaidamakova E.K."/>
            <person name="Zhai M."/>
            <person name="Richardson P."/>
        </authorList>
    </citation>
    <scope>NUCLEOTIDE SEQUENCE</scope>
    <source>
        <strain evidence="1">DSM 11300</strain>
        <plasmid evidence="1">pDGEO01</plasmid>
    </source>
</reference>
<dbReference type="HOGENOM" id="CLU_2154219_0_0_0"/>
<organism evidence="1 2">
    <name type="scientific">Deinococcus geothermalis (strain DSM 11300 / CIP 105573 / AG-3a)</name>
    <dbReference type="NCBI Taxonomy" id="319795"/>
    <lineage>
        <taxon>Bacteria</taxon>
        <taxon>Thermotogati</taxon>
        <taxon>Deinococcota</taxon>
        <taxon>Deinococci</taxon>
        <taxon>Deinococcales</taxon>
        <taxon>Deinococcaceae</taxon>
        <taxon>Deinococcus</taxon>
    </lineage>
</organism>
<evidence type="ECO:0000313" key="1">
    <source>
        <dbReference type="EMBL" id="ABF44027.1"/>
    </source>
</evidence>
<accession>Q1J3A7</accession>
<sequence>MGQPSSPLPLLVCYLCAVAFFRDGVEQLLGFDFAFYNGFTALQVYLGVGDAWNALKRVGDPHLAVIAGHSGDVQFNLVHHFLLARSYIPPRGESISVSIKPPFEGIFHISP</sequence>
<dbReference type="Proteomes" id="UP000002431">
    <property type="component" value="Plasmid pDGEO01"/>
</dbReference>
<keyword evidence="1" id="KW-0614">Plasmid</keyword>
<protein>
    <submittedName>
        <fullName evidence="1">Uncharacterized protein</fullName>
    </submittedName>
</protein>
<dbReference type="AlphaFoldDB" id="Q1J3A7"/>
<geneLocation type="plasmid" evidence="1 2">
    <name>pDGEO01</name>
</geneLocation>
<evidence type="ECO:0000313" key="2">
    <source>
        <dbReference type="Proteomes" id="UP000002431"/>
    </source>
</evidence>
<keyword evidence="2" id="KW-1185">Reference proteome</keyword>
<dbReference type="KEGG" id="dge:Dgeo_2593"/>
<proteinExistence type="predicted"/>
<name>Q1J3A7_DEIGD</name>